<evidence type="ECO:0000313" key="12">
    <source>
        <dbReference type="EMBL" id="USW53447.1"/>
    </source>
</evidence>
<keyword evidence="2 8" id="KW-0813">Transport</keyword>
<dbReference type="PANTHER" id="PTHR11003:SF342">
    <property type="entry name" value="OUTWARD-RECTIFIER POTASSIUM CHANNEL TOK1"/>
    <property type="match status" value="1"/>
</dbReference>
<dbReference type="PANTHER" id="PTHR11003">
    <property type="entry name" value="POTASSIUM CHANNEL, SUBFAMILY K"/>
    <property type="match status" value="1"/>
</dbReference>
<organism evidence="12 13">
    <name type="scientific">Septoria linicola</name>
    <dbReference type="NCBI Taxonomy" id="215465"/>
    <lineage>
        <taxon>Eukaryota</taxon>
        <taxon>Fungi</taxon>
        <taxon>Dikarya</taxon>
        <taxon>Ascomycota</taxon>
        <taxon>Pezizomycotina</taxon>
        <taxon>Dothideomycetes</taxon>
        <taxon>Dothideomycetidae</taxon>
        <taxon>Mycosphaerellales</taxon>
        <taxon>Mycosphaerellaceae</taxon>
        <taxon>Septoria</taxon>
    </lineage>
</organism>
<evidence type="ECO:0000256" key="7">
    <source>
        <dbReference type="ARBA" id="ARBA00023303"/>
    </source>
</evidence>
<protein>
    <submittedName>
        <fullName evidence="12">Two pore domain potassium channel</fullName>
    </submittedName>
</protein>
<keyword evidence="3 8" id="KW-0812">Transmembrane</keyword>
<feature type="transmembrane region" description="Helical" evidence="10">
    <location>
        <begin position="61"/>
        <end position="83"/>
    </location>
</feature>
<dbReference type="GO" id="GO:0005886">
    <property type="term" value="C:plasma membrane"/>
    <property type="evidence" value="ECO:0007669"/>
    <property type="project" value="TreeGrafter"/>
</dbReference>
<dbReference type="SUPFAM" id="SSF81324">
    <property type="entry name" value="Voltage-gated potassium channels"/>
    <property type="match status" value="2"/>
</dbReference>
<keyword evidence="4 10" id="KW-1133">Transmembrane helix</keyword>
<evidence type="ECO:0000256" key="6">
    <source>
        <dbReference type="ARBA" id="ARBA00023136"/>
    </source>
</evidence>
<sequence length="534" mass="60083">MGLMLNMLGYWLGHYLQHFALSESQRTLILQTMLFFVWLAGGGAMFAAVEHRYGQHEEGEFFQWSFVNALYFSDVTITTIAFGDLYPSSDVGRGLVFPYSVGGIIMLGLMVSSIAGFARELSSENVVKRHIERTRARTIDRTVTTSLELKRTNTIQGNGFSSMSAPAPAVGNTRDRVVFADGVGGVDACRPSRRDTFGTVKKAGSWALRAPLLTPRKPKLILLKEEKDRFEAMRHIQRSTSRFKNWYALLLSVTAFGLLWCVGAVVFWQVEKDTANEMTYFKALYFTFVSLLTIGYGDLSPKSNAGRPFFVLCSLVAVPTMTVLVSDLADTVLKRFKSWTSGVADFTVLPQKGVWRAVLSQSWLLHLLQRRKDKKELKRREEQGLSYGPDPDDLAQPTIERLASKDLTNTELARKLSKAIKRAAKDMQESEHKKYSYEEWVEFTQLIRFTAPDDKEQEDLESMVEWDWIGADGPMMVNKSEAAFVLDRLCESLGRYVRSVEKAVAAAGDPEQTQMKAMQSCLEDQEAAKHDAGD</sequence>
<dbReference type="Pfam" id="PF07885">
    <property type="entry name" value="Ion_trans_2"/>
    <property type="match status" value="2"/>
</dbReference>
<dbReference type="Proteomes" id="UP001056384">
    <property type="component" value="Chromosome 5"/>
</dbReference>
<reference evidence="12" key="1">
    <citation type="submission" date="2022-06" db="EMBL/GenBank/DDBJ databases">
        <title>Complete genome sequences of two strains of the flax pathogen Septoria linicola.</title>
        <authorList>
            <person name="Lapalu N."/>
            <person name="Simon A."/>
            <person name="Demenou B."/>
            <person name="Paumier D."/>
            <person name="Guillot M.-P."/>
            <person name="Gout L."/>
            <person name="Valade R."/>
        </authorList>
    </citation>
    <scope>NUCLEOTIDE SEQUENCE</scope>
    <source>
        <strain evidence="12">SE15195</strain>
    </source>
</reference>
<keyword evidence="7 8" id="KW-0407">Ion channel</keyword>
<accession>A0A9Q9EKM5</accession>
<feature type="domain" description="Potassium channel" evidence="11">
    <location>
        <begin position="258"/>
        <end position="332"/>
    </location>
</feature>
<evidence type="ECO:0000256" key="9">
    <source>
        <dbReference type="SAM" id="MobiDB-lite"/>
    </source>
</evidence>
<dbReference type="GO" id="GO:0015271">
    <property type="term" value="F:outward rectifier potassium channel activity"/>
    <property type="evidence" value="ECO:0007669"/>
    <property type="project" value="TreeGrafter"/>
</dbReference>
<gene>
    <name evidence="12" type="ORF">Slin15195_G067660</name>
</gene>
<dbReference type="FunFam" id="1.10.287.70:FF:000182">
    <property type="entry name" value="Outward-rectifier potassium channel TOK1"/>
    <property type="match status" value="1"/>
</dbReference>
<dbReference type="InterPro" id="IPR003280">
    <property type="entry name" value="2pore_dom_K_chnl"/>
</dbReference>
<dbReference type="Gene3D" id="1.10.287.70">
    <property type="match status" value="2"/>
</dbReference>
<dbReference type="InterPro" id="IPR013099">
    <property type="entry name" value="K_chnl_dom"/>
</dbReference>
<evidence type="ECO:0000313" key="13">
    <source>
        <dbReference type="Proteomes" id="UP001056384"/>
    </source>
</evidence>
<feature type="transmembrane region" description="Helical" evidence="10">
    <location>
        <begin position="28"/>
        <end position="49"/>
    </location>
</feature>
<feature type="transmembrane region" description="Helical" evidence="10">
    <location>
        <begin position="95"/>
        <end position="118"/>
    </location>
</feature>
<feature type="domain" description="Potassium channel" evidence="11">
    <location>
        <begin position="34"/>
        <end position="118"/>
    </location>
</feature>
<feature type="transmembrane region" description="Helical" evidence="10">
    <location>
        <begin position="280"/>
        <end position="297"/>
    </location>
</feature>
<name>A0A9Q9EKM5_9PEZI</name>
<evidence type="ECO:0000256" key="8">
    <source>
        <dbReference type="RuleBase" id="RU003857"/>
    </source>
</evidence>
<evidence type="ECO:0000256" key="2">
    <source>
        <dbReference type="ARBA" id="ARBA00022448"/>
    </source>
</evidence>
<feature type="transmembrane region" description="Helical" evidence="10">
    <location>
        <begin position="309"/>
        <end position="333"/>
    </location>
</feature>
<dbReference type="AlphaFoldDB" id="A0A9Q9EKM5"/>
<comment type="subcellular location">
    <subcellularLocation>
        <location evidence="1">Membrane</location>
        <topology evidence="1">Multi-pass membrane protein</topology>
    </subcellularLocation>
</comment>
<feature type="transmembrane region" description="Helical" evidence="10">
    <location>
        <begin position="246"/>
        <end position="268"/>
    </location>
</feature>
<evidence type="ECO:0000256" key="4">
    <source>
        <dbReference type="ARBA" id="ARBA00022989"/>
    </source>
</evidence>
<dbReference type="PRINTS" id="PR01333">
    <property type="entry name" value="2POREKCHANEL"/>
</dbReference>
<evidence type="ECO:0000256" key="5">
    <source>
        <dbReference type="ARBA" id="ARBA00023065"/>
    </source>
</evidence>
<comment type="similarity">
    <text evidence="8">Belongs to the two pore domain potassium channel (TC 1.A.1.8) family.</text>
</comment>
<evidence type="ECO:0000259" key="11">
    <source>
        <dbReference type="Pfam" id="PF07885"/>
    </source>
</evidence>
<evidence type="ECO:0000256" key="10">
    <source>
        <dbReference type="SAM" id="Phobius"/>
    </source>
</evidence>
<dbReference type="EMBL" id="CP099422">
    <property type="protein sequence ID" value="USW53447.1"/>
    <property type="molecule type" value="Genomic_DNA"/>
</dbReference>
<dbReference type="GO" id="GO:0030322">
    <property type="term" value="P:stabilization of membrane potential"/>
    <property type="evidence" value="ECO:0007669"/>
    <property type="project" value="TreeGrafter"/>
</dbReference>
<proteinExistence type="inferred from homology"/>
<evidence type="ECO:0000256" key="3">
    <source>
        <dbReference type="ARBA" id="ARBA00022692"/>
    </source>
</evidence>
<feature type="region of interest" description="Disordered" evidence="9">
    <location>
        <begin position="508"/>
        <end position="534"/>
    </location>
</feature>
<keyword evidence="5 8" id="KW-0406">Ion transport</keyword>
<keyword evidence="13" id="KW-1185">Reference proteome</keyword>
<keyword evidence="6 10" id="KW-0472">Membrane</keyword>
<evidence type="ECO:0000256" key="1">
    <source>
        <dbReference type="ARBA" id="ARBA00004141"/>
    </source>
</evidence>
<dbReference type="GO" id="GO:0022841">
    <property type="term" value="F:potassium ion leak channel activity"/>
    <property type="evidence" value="ECO:0007669"/>
    <property type="project" value="TreeGrafter"/>
</dbReference>